<evidence type="ECO:0000256" key="1">
    <source>
        <dbReference type="ARBA" id="ARBA00004604"/>
    </source>
</evidence>
<keyword evidence="9" id="KW-1185">Reference proteome</keyword>
<feature type="compositionally biased region" description="Basic and acidic residues" evidence="5">
    <location>
        <begin position="723"/>
        <end position="732"/>
    </location>
</feature>
<dbReference type="AlphaFoldDB" id="A0ABD2SPW8"/>
<feature type="compositionally biased region" description="Basic and acidic residues" evidence="5">
    <location>
        <begin position="140"/>
        <end position="155"/>
    </location>
</feature>
<evidence type="ECO:0000256" key="5">
    <source>
        <dbReference type="SAM" id="MobiDB-lite"/>
    </source>
</evidence>
<accession>A0ABD2SPW8</accession>
<feature type="domain" description="ESF1 RRM" evidence="7">
    <location>
        <begin position="250"/>
        <end position="394"/>
    </location>
</feature>
<dbReference type="Proteomes" id="UP001627284">
    <property type="component" value="Unassembled WGS sequence"/>
</dbReference>
<evidence type="ECO:0000259" key="6">
    <source>
        <dbReference type="Pfam" id="PF08159"/>
    </source>
</evidence>
<feature type="compositionally biased region" description="Polar residues" evidence="5">
    <location>
        <begin position="706"/>
        <end position="722"/>
    </location>
</feature>
<feature type="compositionally biased region" description="Basic and acidic residues" evidence="5">
    <location>
        <begin position="768"/>
        <end position="786"/>
    </location>
</feature>
<evidence type="ECO:0000259" key="7">
    <source>
        <dbReference type="Pfam" id="PF25121"/>
    </source>
</evidence>
<evidence type="ECO:0000256" key="3">
    <source>
        <dbReference type="ARBA" id="ARBA00023054"/>
    </source>
</evidence>
<feature type="compositionally biased region" description="Basic and acidic residues" evidence="5">
    <location>
        <begin position="571"/>
        <end position="581"/>
    </location>
</feature>
<feature type="compositionally biased region" description="Basic and acidic residues" evidence="5">
    <location>
        <begin position="237"/>
        <end position="247"/>
    </location>
</feature>
<dbReference type="Pfam" id="PF08159">
    <property type="entry name" value="NUC153"/>
    <property type="match status" value="1"/>
</dbReference>
<feature type="compositionally biased region" description="Basic and acidic residues" evidence="5">
    <location>
        <begin position="598"/>
        <end position="614"/>
    </location>
</feature>
<organism evidence="8 9">
    <name type="scientific">Solanum stoloniferum</name>
    <dbReference type="NCBI Taxonomy" id="62892"/>
    <lineage>
        <taxon>Eukaryota</taxon>
        <taxon>Viridiplantae</taxon>
        <taxon>Streptophyta</taxon>
        <taxon>Embryophyta</taxon>
        <taxon>Tracheophyta</taxon>
        <taxon>Spermatophyta</taxon>
        <taxon>Magnoliopsida</taxon>
        <taxon>eudicotyledons</taxon>
        <taxon>Gunneridae</taxon>
        <taxon>Pentapetalae</taxon>
        <taxon>asterids</taxon>
        <taxon>lamiids</taxon>
        <taxon>Solanales</taxon>
        <taxon>Solanaceae</taxon>
        <taxon>Solanoideae</taxon>
        <taxon>Solaneae</taxon>
        <taxon>Solanum</taxon>
    </lineage>
</organism>
<protein>
    <recommendedName>
        <fullName evidence="10">NUC153 domain-containing protein</fullName>
    </recommendedName>
</protein>
<feature type="region of interest" description="Disordered" evidence="5">
    <location>
        <begin position="1"/>
        <end position="247"/>
    </location>
</feature>
<dbReference type="EMBL" id="JBJKTR010000014">
    <property type="protein sequence ID" value="KAL3345904.1"/>
    <property type="molecule type" value="Genomic_DNA"/>
</dbReference>
<feature type="compositionally biased region" description="Low complexity" evidence="5">
    <location>
        <begin position="206"/>
        <end position="215"/>
    </location>
</feature>
<dbReference type="GO" id="GO:0005730">
    <property type="term" value="C:nucleolus"/>
    <property type="evidence" value="ECO:0007669"/>
    <property type="project" value="UniProtKB-SubCell"/>
</dbReference>
<dbReference type="PANTHER" id="PTHR12202:SF0">
    <property type="entry name" value="ESF1 HOMOLOG"/>
    <property type="match status" value="1"/>
</dbReference>
<feature type="compositionally biased region" description="Acidic residues" evidence="5">
    <location>
        <begin position="317"/>
        <end position="328"/>
    </location>
</feature>
<feature type="compositionally biased region" description="Acidic residues" evidence="5">
    <location>
        <begin position="156"/>
        <end position="181"/>
    </location>
</feature>
<feature type="compositionally biased region" description="Basic and acidic residues" evidence="5">
    <location>
        <begin position="509"/>
        <end position="522"/>
    </location>
</feature>
<feature type="compositionally biased region" description="Acidic residues" evidence="5">
    <location>
        <begin position="128"/>
        <end position="139"/>
    </location>
</feature>
<feature type="region of interest" description="Disordered" evidence="5">
    <location>
        <begin position="308"/>
        <end position="329"/>
    </location>
</feature>
<keyword evidence="4" id="KW-0539">Nucleus</keyword>
<dbReference type="InterPro" id="IPR056750">
    <property type="entry name" value="RRM_ESF1"/>
</dbReference>
<evidence type="ECO:0000313" key="9">
    <source>
        <dbReference type="Proteomes" id="UP001627284"/>
    </source>
</evidence>
<name>A0ABD2SPW8_9SOLN</name>
<comment type="similarity">
    <text evidence="2">Belongs to the ESF1 family.</text>
</comment>
<feature type="domain" description="NUC153" evidence="6">
    <location>
        <begin position="649"/>
        <end position="674"/>
    </location>
</feature>
<feature type="compositionally biased region" description="Acidic residues" evidence="5">
    <location>
        <begin position="195"/>
        <end position="205"/>
    </location>
</feature>
<evidence type="ECO:0000313" key="8">
    <source>
        <dbReference type="EMBL" id="KAL3345904.1"/>
    </source>
</evidence>
<dbReference type="PANTHER" id="PTHR12202">
    <property type="entry name" value="ESF1 HOMOLOG"/>
    <property type="match status" value="1"/>
</dbReference>
<feature type="region of interest" description="Disordered" evidence="5">
    <location>
        <begin position="687"/>
        <end position="786"/>
    </location>
</feature>
<dbReference type="InterPro" id="IPR012580">
    <property type="entry name" value="NUC153"/>
</dbReference>
<feature type="compositionally biased region" description="Basic and acidic residues" evidence="5">
    <location>
        <begin position="1"/>
        <end position="10"/>
    </location>
</feature>
<sequence>MESTNKDNKNRKGKRPADASSAAGHESGGGNRTEKSVINDSRFAALHSDPRFREPPQKKSKVTIDSRFNRMFTDKNFASSKAPTDIRGKPRKSSAKNPLNHYYHIEEEEEKQGEKQKRQKEKSKVLESESDDDSEEEEKQGEKQKSQKEKSKVLESESDDDSEEEEEEETKSDSGTSEEEIEDHKLKKVGAVSSDSEEDEDEEVGSDNSLASTSDSDSDSHSDDELDEVSSEEEDTFVQKEDVPEIDKETKRLAVVNMDWGRVKAVDLYMLLSSFLPRGGQITSVAVYPSDFGLKRMEEEAVHGPVGLFDEEKAKDEDSDDEEEEEMDNEKLRAYEMSRLRYYYAVVECDSSATADYLYKTCDGVEFERTSNKLDLRFIPDSMEFKHQPRDIATEAPADYEGLDFHTRALQHSNIELTWDEDEPQRIRTLKRQFNDEQLADMELKEFLASDESGSDDSEEGDDTEDKSAKRKKKQDTYRALLQSGEGSDGNNEDDDQDMEVTFNTGLEDLSKRILEKKDKQSETVWEAYLRKKREKKKSRKGNTKDSSEDESSDSDQEPIDEPEDFFIEEPSAKGDKDSQHKSTRKGKQSLEASEDAEASRAELELLLADDKGGDPNLKGYNMKPKKAKGKKGKGTPVEDKLPTIDYEDPRFSSLFKSHLFALDPTDPQFKRSAAYARQLAQKQHKVEEEIMSAKQQPGIAAPLQPSRTLESATNENLQSDDLPSRKEKHELSSLVKSIKMKSQQLSLSSQGKAVVKNKKSQAMGKNIDGERVKKENEKSRARTKK</sequence>
<evidence type="ECO:0000256" key="4">
    <source>
        <dbReference type="ARBA" id="ARBA00023242"/>
    </source>
</evidence>
<feature type="compositionally biased region" description="Acidic residues" evidence="5">
    <location>
        <begin position="224"/>
        <end position="236"/>
    </location>
</feature>
<feature type="compositionally biased region" description="Basic residues" evidence="5">
    <location>
        <begin position="531"/>
        <end position="542"/>
    </location>
</feature>
<comment type="caution">
    <text evidence="8">The sequence shown here is derived from an EMBL/GenBank/DDBJ whole genome shotgun (WGS) entry which is preliminary data.</text>
</comment>
<feature type="compositionally biased region" description="Acidic residues" evidence="5">
    <location>
        <begin position="548"/>
        <end position="568"/>
    </location>
</feature>
<reference evidence="8 9" key="1">
    <citation type="submission" date="2024-05" db="EMBL/GenBank/DDBJ databases">
        <title>De novo assembly of an allotetraploid wild potato.</title>
        <authorList>
            <person name="Hosaka A.J."/>
        </authorList>
    </citation>
    <scope>NUCLEOTIDE SEQUENCE [LARGE SCALE GENOMIC DNA]</scope>
    <source>
        <tissue evidence="8">Young leaves</tissue>
    </source>
</reference>
<comment type="subcellular location">
    <subcellularLocation>
        <location evidence="1">Nucleus</location>
        <location evidence="1">Nucleolus</location>
    </subcellularLocation>
</comment>
<dbReference type="Pfam" id="PF25121">
    <property type="entry name" value="RRM_ESF1"/>
    <property type="match status" value="1"/>
</dbReference>
<feature type="region of interest" description="Disordered" evidence="5">
    <location>
        <begin position="447"/>
        <end position="644"/>
    </location>
</feature>
<proteinExistence type="inferred from homology"/>
<evidence type="ECO:0000256" key="2">
    <source>
        <dbReference type="ARBA" id="ARBA00009087"/>
    </source>
</evidence>
<feature type="compositionally biased region" description="Basic and acidic residues" evidence="5">
    <location>
        <begin position="48"/>
        <end position="68"/>
    </location>
</feature>
<gene>
    <name evidence="8" type="ORF">AABB24_024710</name>
</gene>
<feature type="compositionally biased region" description="Basic residues" evidence="5">
    <location>
        <begin position="624"/>
        <end position="634"/>
    </location>
</feature>
<dbReference type="InterPro" id="IPR039754">
    <property type="entry name" value="Esf1"/>
</dbReference>
<keyword evidence="3" id="KW-0175">Coiled coil</keyword>
<feature type="compositionally biased region" description="Acidic residues" evidence="5">
    <location>
        <begin position="453"/>
        <end position="465"/>
    </location>
</feature>
<evidence type="ECO:0008006" key="10">
    <source>
        <dbReference type="Google" id="ProtNLM"/>
    </source>
</evidence>
<feature type="compositionally biased region" description="Basic and acidic residues" evidence="5">
    <location>
        <begin position="112"/>
        <end position="127"/>
    </location>
</feature>